<dbReference type="InterPro" id="IPR004821">
    <property type="entry name" value="Cyt_trans-like"/>
</dbReference>
<evidence type="ECO:0000256" key="8">
    <source>
        <dbReference type="HAMAP-Rule" id="MF_02115"/>
    </source>
</evidence>
<dbReference type="CDD" id="cd02170">
    <property type="entry name" value="cytidylyltransferase"/>
    <property type="match status" value="1"/>
</dbReference>
<dbReference type="Pfam" id="PF01467">
    <property type="entry name" value="CTP_transf_like"/>
    <property type="match status" value="1"/>
</dbReference>
<evidence type="ECO:0000313" key="11">
    <source>
        <dbReference type="EMBL" id="EMA50881.1"/>
    </source>
</evidence>
<dbReference type="GO" id="GO:0046444">
    <property type="term" value="P:FMN metabolic process"/>
    <property type="evidence" value="ECO:0007669"/>
    <property type="project" value="UniProtKB-UniRule"/>
</dbReference>
<feature type="binding site" evidence="8">
    <location>
        <position position="134"/>
    </location>
    <ligand>
        <name>ATP</name>
        <dbReference type="ChEBI" id="CHEBI:30616"/>
    </ligand>
</feature>
<dbReference type="SUPFAM" id="SSF52374">
    <property type="entry name" value="Nucleotidylyl transferase"/>
    <property type="match status" value="1"/>
</dbReference>
<dbReference type="GO" id="GO:0006747">
    <property type="term" value="P:FAD biosynthetic process"/>
    <property type="evidence" value="ECO:0007669"/>
    <property type="project" value="UniProtKB-UniRule"/>
</dbReference>
<keyword evidence="5 8" id="KW-0547">Nucleotide-binding</keyword>
<dbReference type="AlphaFoldDB" id="M0MZ46"/>
<dbReference type="PATRIC" id="fig|1227456.3.peg.2930"/>
<evidence type="ECO:0000256" key="2">
    <source>
        <dbReference type="ARBA" id="ARBA00022643"/>
    </source>
</evidence>
<dbReference type="UniPathway" id="UPA00277">
    <property type="reaction ID" value="UER00407"/>
</dbReference>
<feature type="binding site" evidence="8">
    <location>
        <begin position="51"/>
        <end position="52"/>
    </location>
    <ligand>
        <name>ATP</name>
        <dbReference type="ChEBI" id="CHEBI:30616"/>
    </ligand>
</feature>
<dbReference type="HAMAP" id="MF_02115">
    <property type="entry name" value="FAD_synth_arch"/>
    <property type="match status" value="1"/>
</dbReference>
<comment type="catalytic activity">
    <reaction evidence="8">
        <text>FMN + ATP + H(+) = FAD + diphosphate</text>
        <dbReference type="Rhea" id="RHEA:17237"/>
        <dbReference type="ChEBI" id="CHEBI:15378"/>
        <dbReference type="ChEBI" id="CHEBI:30616"/>
        <dbReference type="ChEBI" id="CHEBI:33019"/>
        <dbReference type="ChEBI" id="CHEBI:57692"/>
        <dbReference type="ChEBI" id="CHEBI:58210"/>
        <dbReference type="EC" id="2.7.7.2"/>
    </reaction>
</comment>
<keyword evidence="4 8" id="KW-0548">Nucleotidyltransferase</keyword>
<keyword evidence="2 8" id="KW-0288">FMN</keyword>
<evidence type="ECO:0000256" key="1">
    <source>
        <dbReference type="ARBA" id="ARBA00022630"/>
    </source>
</evidence>
<dbReference type="InterPro" id="IPR050385">
    <property type="entry name" value="Archaeal_FAD_synthase"/>
</dbReference>
<dbReference type="PANTHER" id="PTHR43793">
    <property type="entry name" value="FAD SYNTHASE"/>
    <property type="match status" value="1"/>
</dbReference>
<comment type="cofactor">
    <cofactor evidence="8">
        <name>a divalent metal cation</name>
        <dbReference type="ChEBI" id="CHEBI:60240"/>
    </cofactor>
</comment>
<dbReference type="Gene3D" id="3.40.50.620">
    <property type="entry name" value="HUPs"/>
    <property type="match status" value="1"/>
</dbReference>
<proteinExistence type="inferred from homology"/>
<keyword evidence="6 8" id="KW-0274">FAD</keyword>
<evidence type="ECO:0000313" key="12">
    <source>
        <dbReference type="Proteomes" id="UP000011625"/>
    </source>
</evidence>
<evidence type="ECO:0000256" key="7">
    <source>
        <dbReference type="ARBA" id="ARBA00022840"/>
    </source>
</evidence>
<comment type="subunit">
    <text evidence="8">Homodimer.</text>
</comment>
<sequence length="184" mass="20128">MTEERRGVERSGSEGSEGERSDDEPSDDRTRSGADLPETSDDPTTVVAQGTFDILHPGHLEYLREAAAMGDELAVILARRENVTHKAKPVLADRQRREMVAALDPVDDAVLGDREDIFVPIEALDPDVIVLGHDQHHDEAAIAAALGDRGIDCDVKRAAGREPNYEGELLSTGQIIDRIREERG</sequence>
<evidence type="ECO:0000256" key="4">
    <source>
        <dbReference type="ARBA" id="ARBA00022695"/>
    </source>
</evidence>
<comment type="similarity">
    <text evidence="8">Belongs to the archaeal FAD synthase family.</text>
</comment>
<dbReference type="EMBL" id="AOME01000070">
    <property type="protein sequence ID" value="EMA50881.1"/>
    <property type="molecule type" value="Genomic_DNA"/>
</dbReference>
<evidence type="ECO:0000256" key="5">
    <source>
        <dbReference type="ARBA" id="ARBA00022741"/>
    </source>
</evidence>
<dbReference type="GO" id="GO:0005524">
    <property type="term" value="F:ATP binding"/>
    <property type="evidence" value="ECO:0007669"/>
    <property type="project" value="UniProtKB-UniRule"/>
</dbReference>
<dbReference type="EC" id="2.7.7.2" evidence="8"/>
<feature type="domain" description="Cytidyltransferase-like" evidence="10">
    <location>
        <begin position="48"/>
        <end position="177"/>
    </location>
</feature>
<comment type="caution">
    <text evidence="8">Lacks conserved residue(s) required for the propagation of feature annotation.</text>
</comment>
<evidence type="ECO:0000256" key="3">
    <source>
        <dbReference type="ARBA" id="ARBA00022679"/>
    </source>
</evidence>
<evidence type="ECO:0000259" key="10">
    <source>
        <dbReference type="Pfam" id="PF01467"/>
    </source>
</evidence>
<reference evidence="11 12" key="1">
    <citation type="journal article" date="2014" name="PLoS Genet.">
        <title>Phylogenetically driven sequencing of extremely halophilic archaea reveals strategies for static and dynamic osmo-response.</title>
        <authorList>
            <person name="Becker E.A."/>
            <person name="Seitzer P.M."/>
            <person name="Tritt A."/>
            <person name="Larsen D."/>
            <person name="Krusor M."/>
            <person name="Yao A.I."/>
            <person name="Wu D."/>
            <person name="Madern D."/>
            <person name="Eisen J.A."/>
            <person name="Darling A.E."/>
            <person name="Facciotti M.T."/>
        </authorList>
    </citation>
    <scope>NUCLEOTIDE SEQUENCE [LARGE SCALE GENOMIC DNA]</scope>
    <source>
        <strain evidence="11 12">DSM 8989</strain>
    </source>
</reference>
<feature type="region of interest" description="Disordered" evidence="9">
    <location>
        <begin position="1"/>
        <end position="46"/>
    </location>
</feature>
<comment type="pathway">
    <text evidence="8">Cofactor biosynthesis; FAD biosynthesis; FAD from FMN: step 1/1.</text>
</comment>
<name>M0MZ46_9EURY</name>
<evidence type="ECO:0000256" key="6">
    <source>
        <dbReference type="ARBA" id="ARBA00022827"/>
    </source>
</evidence>
<keyword evidence="12" id="KW-1185">Reference proteome</keyword>
<feature type="compositionally biased region" description="Basic and acidic residues" evidence="9">
    <location>
        <begin position="1"/>
        <end position="12"/>
    </location>
</feature>
<dbReference type="STRING" id="1227456.C450_14452"/>
<dbReference type="InterPro" id="IPR014729">
    <property type="entry name" value="Rossmann-like_a/b/a_fold"/>
</dbReference>
<evidence type="ECO:0000256" key="9">
    <source>
        <dbReference type="SAM" id="MobiDB-lite"/>
    </source>
</evidence>
<dbReference type="PANTHER" id="PTHR43793:SF1">
    <property type="entry name" value="FAD SYNTHASE"/>
    <property type="match status" value="1"/>
</dbReference>
<protein>
    <recommendedName>
        <fullName evidence="8">FAD synthase</fullName>
        <ecNumber evidence="8">2.7.7.2</ecNumber>
    </recommendedName>
    <alternativeName>
        <fullName evidence="8">FMN adenylyltransferase</fullName>
    </alternativeName>
    <alternativeName>
        <fullName evidence="8">Flavin adenine dinucleotide synthase</fullName>
    </alternativeName>
</protein>
<dbReference type="RefSeq" id="WP_005044519.1">
    <property type="nucleotide sequence ID" value="NZ_AOME01000070.1"/>
</dbReference>
<dbReference type="GO" id="GO:0003919">
    <property type="term" value="F:FMN adenylyltransferase activity"/>
    <property type="evidence" value="ECO:0007669"/>
    <property type="project" value="UniProtKB-UniRule"/>
</dbReference>
<keyword evidence="1 8" id="KW-0285">Flavoprotein</keyword>
<organism evidence="11 12">
    <name type="scientific">Halococcus salifodinae DSM 8989</name>
    <dbReference type="NCBI Taxonomy" id="1227456"/>
    <lineage>
        <taxon>Archaea</taxon>
        <taxon>Methanobacteriati</taxon>
        <taxon>Methanobacteriota</taxon>
        <taxon>Stenosarchaea group</taxon>
        <taxon>Halobacteria</taxon>
        <taxon>Halobacteriales</taxon>
        <taxon>Halococcaceae</taxon>
        <taxon>Halococcus</taxon>
    </lineage>
</organism>
<gene>
    <name evidence="8" type="primary">ribL</name>
    <name evidence="11" type="ORF">C450_14452</name>
</gene>
<keyword evidence="7 8" id="KW-0067">ATP-binding</keyword>
<dbReference type="InterPro" id="IPR024902">
    <property type="entry name" value="FAD_synth_RibL"/>
</dbReference>
<keyword evidence="3 8" id="KW-0808">Transferase</keyword>
<dbReference type="Proteomes" id="UP000011625">
    <property type="component" value="Unassembled WGS sequence"/>
</dbReference>
<comment type="caution">
    <text evidence="11">The sequence shown here is derived from an EMBL/GenBank/DDBJ whole genome shotgun (WGS) entry which is preliminary data.</text>
</comment>
<accession>M0MZ46</accession>
<feature type="binding site" evidence="8">
    <location>
        <begin position="56"/>
        <end position="59"/>
    </location>
    <ligand>
        <name>ATP</name>
        <dbReference type="ChEBI" id="CHEBI:30616"/>
    </ligand>
</feature>
<dbReference type="NCBIfam" id="TIGR00125">
    <property type="entry name" value="cyt_tran_rel"/>
    <property type="match status" value="1"/>
</dbReference>
<comment type="function">
    <text evidence="8">Catalyzes the transfer of the AMP portion of ATP to flavin mononucleotide (FMN) to produce flavin adenine dinucleotide (FAD) coenzyme.</text>
</comment>